<dbReference type="AlphaFoldDB" id="A0A0A6YWH0"/>
<proteinExistence type="predicted"/>
<evidence type="ECO:0000313" key="1">
    <source>
        <dbReference type="Ensembl" id="ENSMUSP00000141546.3"/>
    </source>
</evidence>
<dbReference type="SMR" id="A0A0A6YWH0"/>
<dbReference type="Proteomes" id="UP000000589">
    <property type="component" value="Chromosome 2"/>
</dbReference>
<evidence type="ECO:0000313" key="3">
    <source>
        <dbReference type="Proteomes" id="UP000000589"/>
    </source>
</evidence>
<keyword evidence="3" id="KW-1185">Reference proteome</keyword>
<accession>A0A0A6YWH0</accession>
<dbReference type="VEuPathDB" id="HostDB:ENSMUSG00000017418"/>
<sequence length="34" mass="4253">MGLIFAKLWSLFCNQEHRYHQQYITERHNNMVFP</sequence>
<reference evidence="1 3" key="2">
    <citation type="journal article" date="2011" name="PLoS Biol.">
        <title>Modernizing reference genome assemblies.</title>
        <authorList>
            <person name="Church D.M."/>
            <person name="Schneider V.A."/>
            <person name="Graves T."/>
            <person name="Auger K."/>
            <person name="Cunningham F."/>
            <person name="Bouk N."/>
            <person name="Chen H.C."/>
            <person name="Agarwala R."/>
            <person name="McLaren W.M."/>
            <person name="Ritchie G.R."/>
            <person name="Albracht D."/>
            <person name="Kremitzki M."/>
            <person name="Rock S."/>
            <person name="Kotkiewicz H."/>
            <person name="Kremitzki C."/>
            <person name="Wollam A."/>
            <person name="Trani L."/>
            <person name="Fulton L."/>
            <person name="Fulton R."/>
            <person name="Matthews L."/>
            <person name="Whitehead S."/>
            <person name="Chow W."/>
            <person name="Torrance J."/>
            <person name="Dunn M."/>
            <person name="Harden G."/>
            <person name="Threadgold G."/>
            <person name="Wood J."/>
            <person name="Collins J."/>
            <person name="Heath P."/>
            <person name="Griffiths G."/>
            <person name="Pelan S."/>
            <person name="Grafham D."/>
            <person name="Eichler E.E."/>
            <person name="Weinstock G."/>
            <person name="Mardis E.R."/>
            <person name="Wilson R.K."/>
            <person name="Howe K."/>
            <person name="Flicek P."/>
            <person name="Hubbard T."/>
        </authorList>
    </citation>
    <scope>NUCLEOTIDE SEQUENCE [LARGE SCALE GENOMIC DNA]</scope>
    <source>
        <strain evidence="1 3">C57BL/6J</strain>
    </source>
</reference>
<reference evidence="1 3" key="1">
    <citation type="journal article" date="2009" name="PLoS Biol.">
        <title>Lineage-specific biology revealed by a finished genome assembly of the mouse.</title>
        <authorList>
            <consortium name="Mouse Genome Sequencing Consortium"/>
            <person name="Church D.M."/>
            <person name="Goodstadt L."/>
            <person name="Hillier L.W."/>
            <person name="Zody M.C."/>
            <person name="Goldstein S."/>
            <person name="She X."/>
            <person name="Bult C.J."/>
            <person name="Agarwala R."/>
            <person name="Cherry J.L."/>
            <person name="DiCuccio M."/>
            <person name="Hlavina W."/>
            <person name="Kapustin Y."/>
            <person name="Meric P."/>
            <person name="Maglott D."/>
            <person name="Birtle Z."/>
            <person name="Marques A.C."/>
            <person name="Graves T."/>
            <person name="Zhou S."/>
            <person name="Teague B."/>
            <person name="Potamousis K."/>
            <person name="Churas C."/>
            <person name="Place M."/>
            <person name="Herschleb J."/>
            <person name="Runnheim R."/>
            <person name="Forrest D."/>
            <person name="Amos-Landgraf J."/>
            <person name="Schwartz D.C."/>
            <person name="Cheng Z."/>
            <person name="Lindblad-Toh K."/>
            <person name="Eichler E.E."/>
            <person name="Ponting C.P."/>
        </authorList>
    </citation>
    <scope>NUCLEOTIDE SEQUENCE [LARGE SCALE GENOMIC DNA]</scope>
    <source>
        <strain evidence="1 3">C57BL/6J</strain>
    </source>
</reference>
<name>A0A0A6YWH0_MOUSE</name>
<dbReference type="Bgee" id="ENSMUSG00000017418">
    <property type="expression patterns" value="Expressed in manus and 223 other cell types or tissues"/>
</dbReference>
<dbReference type="Antibodypedia" id="25424">
    <property type="antibodies" value="107 antibodies from 21 providers"/>
</dbReference>
<dbReference type="MGI" id="MGI:1923119">
    <property type="gene designation" value="Arl5b"/>
</dbReference>
<dbReference type="HOGENOM" id="CLU_3368335_0_0_1"/>
<evidence type="ECO:0000313" key="2">
    <source>
        <dbReference type="MGI" id="MGI:1923119"/>
    </source>
</evidence>
<gene>
    <name evidence="1 2" type="primary">Arl5b</name>
</gene>
<organism evidence="1 3">
    <name type="scientific">Mus musculus</name>
    <name type="common">Mouse</name>
    <dbReference type="NCBI Taxonomy" id="10090"/>
    <lineage>
        <taxon>Eukaryota</taxon>
        <taxon>Metazoa</taxon>
        <taxon>Chordata</taxon>
        <taxon>Craniata</taxon>
        <taxon>Vertebrata</taxon>
        <taxon>Euteleostomi</taxon>
        <taxon>Mammalia</taxon>
        <taxon>Eutheria</taxon>
        <taxon>Euarchontoglires</taxon>
        <taxon>Glires</taxon>
        <taxon>Rodentia</taxon>
        <taxon>Myomorpha</taxon>
        <taxon>Muroidea</taxon>
        <taxon>Muridae</taxon>
        <taxon>Murinae</taxon>
        <taxon>Mus</taxon>
        <taxon>Mus</taxon>
    </lineage>
</organism>
<reference evidence="1" key="3">
    <citation type="submission" date="2025-08" db="UniProtKB">
        <authorList>
            <consortium name="Ensembl"/>
        </authorList>
    </citation>
    <scope>IDENTIFICATION</scope>
    <source>
        <strain evidence="1">C57BL/6J</strain>
    </source>
</reference>
<protein>
    <submittedName>
        <fullName evidence="1">ADP-ribosylation factor-like 5B</fullName>
    </submittedName>
</protein>
<dbReference type="GeneTree" id="ENSGT00940000157567"/>
<dbReference type="ExpressionAtlas" id="A0A0A6YWH0">
    <property type="expression patterns" value="baseline and differential"/>
</dbReference>
<dbReference type="AGR" id="MGI:1923119"/>
<reference evidence="1" key="4">
    <citation type="submission" date="2025-09" db="UniProtKB">
        <authorList>
            <consortium name="Ensembl"/>
        </authorList>
    </citation>
    <scope>IDENTIFICATION</scope>
    <source>
        <strain evidence="1">C57BL/6J</strain>
    </source>
</reference>
<dbReference type="Ensembl" id="ENSMUST00000193836.3">
    <property type="protein sequence ID" value="ENSMUSP00000141546.3"/>
    <property type="gene ID" value="ENSMUSG00000017418.15"/>
</dbReference>